<dbReference type="SUPFAM" id="SSF51735">
    <property type="entry name" value="NAD(P)-binding Rossmann-fold domains"/>
    <property type="match status" value="1"/>
</dbReference>
<gene>
    <name evidence="2" type="ORF">SAMN04488112_101149</name>
</gene>
<dbReference type="Pfam" id="PF13460">
    <property type="entry name" value="NAD_binding_10"/>
    <property type="match status" value="1"/>
</dbReference>
<evidence type="ECO:0000313" key="3">
    <source>
        <dbReference type="Proteomes" id="UP000199387"/>
    </source>
</evidence>
<dbReference type="CDD" id="cd05243">
    <property type="entry name" value="SDR_a5"/>
    <property type="match status" value="1"/>
</dbReference>
<protein>
    <submittedName>
        <fullName evidence="2">Uncharacterized conserved protein YbjT, contains NAD(P)-binding and DUF2867 domains</fullName>
    </submittedName>
</protein>
<keyword evidence="3" id="KW-1185">Reference proteome</keyword>
<sequence>MLKGESKQMKVLVVGANGQIGRQLVALLQESEEHAVRAMVRKEEQEEALKERGIEAVLADLEGTVEEIAEAAKGCDAVVFTAGSGGATGPDKTLLVDLDGAVKTMEAAEQAGVKRFVMVSAIQAHNRENWSEKIKPYFVAKHYADRVLEQSGLTYTIIRPGGLLNEPGTGKVTAAENLERSTIPREDVARTIFASLNEPRTYNRAFDLISGETPILDAVKQI</sequence>
<dbReference type="PANTHER" id="PTHR15020">
    <property type="entry name" value="FLAVIN REDUCTASE-RELATED"/>
    <property type="match status" value="1"/>
</dbReference>
<proteinExistence type="predicted"/>
<dbReference type="PANTHER" id="PTHR15020:SF50">
    <property type="entry name" value="UPF0659 PROTEIN YMR090W"/>
    <property type="match status" value="1"/>
</dbReference>
<organism evidence="2 3">
    <name type="scientific">Melghirimyces thermohalophilus</name>
    <dbReference type="NCBI Taxonomy" id="1236220"/>
    <lineage>
        <taxon>Bacteria</taxon>
        <taxon>Bacillati</taxon>
        <taxon>Bacillota</taxon>
        <taxon>Bacilli</taxon>
        <taxon>Bacillales</taxon>
        <taxon>Thermoactinomycetaceae</taxon>
        <taxon>Melghirimyces</taxon>
    </lineage>
</organism>
<evidence type="ECO:0000259" key="1">
    <source>
        <dbReference type="Pfam" id="PF13460"/>
    </source>
</evidence>
<evidence type="ECO:0000313" key="2">
    <source>
        <dbReference type="EMBL" id="SDB96257.1"/>
    </source>
</evidence>
<dbReference type="EMBL" id="FMZA01000001">
    <property type="protein sequence ID" value="SDB96257.1"/>
    <property type="molecule type" value="Genomic_DNA"/>
</dbReference>
<dbReference type="InterPro" id="IPR016040">
    <property type="entry name" value="NAD(P)-bd_dom"/>
</dbReference>
<name>A0A1G6HPN4_9BACL</name>
<dbReference type="STRING" id="1236220.SAMN04488112_101149"/>
<feature type="domain" description="NAD(P)-binding" evidence="1">
    <location>
        <begin position="15"/>
        <end position="199"/>
    </location>
</feature>
<dbReference type="Proteomes" id="UP000199387">
    <property type="component" value="Unassembled WGS sequence"/>
</dbReference>
<accession>A0A1G6HPN4</accession>
<dbReference type="InterPro" id="IPR036291">
    <property type="entry name" value="NAD(P)-bd_dom_sf"/>
</dbReference>
<dbReference type="AlphaFoldDB" id="A0A1G6HPN4"/>
<dbReference type="Gene3D" id="3.40.50.720">
    <property type="entry name" value="NAD(P)-binding Rossmann-like Domain"/>
    <property type="match status" value="1"/>
</dbReference>
<reference evidence="2 3" key="1">
    <citation type="submission" date="2016-10" db="EMBL/GenBank/DDBJ databases">
        <authorList>
            <person name="de Groot N.N."/>
        </authorList>
    </citation>
    <scope>NUCLEOTIDE SEQUENCE [LARGE SCALE GENOMIC DNA]</scope>
    <source>
        <strain evidence="2 3">DSM 45514</strain>
    </source>
</reference>